<proteinExistence type="inferred from homology"/>
<dbReference type="AlphaFoldDB" id="A0A6B3BHZ8"/>
<dbReference type="Pfam" id="PF02771">
    <property type="entry name" value="Acyl-CoA_dh_N"/>
    <property type="match status" value="1"/>
</dbReference>
<evidence type="ECO:0000259" key="6">
    <source>
        <dbReference type="Pfam" id="PF02771"/>
    </source>
</evidence>
<evidence type="ECO:0000313" key="7">
    <source>
        <dbReference type="EMBL" id="NEC84944.1"/>
    </source>
</evidence>
<dbReference type="InterPro" id="IPR009075">
    <property type="entry name" value="AcylCo_DH/oxidase_C"/>
</dbReference>
<comment type="caution">
    <text evidence="7">The sequence shown here is derived from an EMBL/GenBank/DDBJ whole genome shotgun (WGS) entry which is preliminary data.</text>
</comment>
<evidence type="ECO:0000256" key="2">
    <source>
        <dbReference type="ARBA" id="ARBA00009347"/>
    </source>
</evidence>
<evidence type="ECO:0000256" key="4">
    <source>
        <dbReference type="ARBA" id="ARBA00022827"/>
    </source>
</evidence>
<accession>A0A6B3BHZ8</accession>
<comment type="similarity">
    <text evidence="2">Belongs to the acyl-CoA dehydrogenase family.</text>
</comment>
<name>A0A6B3BHZ8_9ACTN</name>
<gene>
    <name evidence="7" type="ORF">G3I71_03510</name>
</gene>
<dbReference type="GO" id="GO:0003995">
    <property type="term" value="F:acyl-CoA dehydrogenase activity"/>
    <property type="evidence" value="ECO:0007669"/>
    <property type="project" value="TreeGrafter"/>
</dbReference>
<dbReference type="InterPro" id="IPR037069">
    <property type="entry name" value="AcylCoA_DH/ox_N_sf"/>
</dbReference>
<dbReference type="PIRSF" id="PIRSF016578">
    <property type="entry name" value="HsaA"/>
    <property type="match status" value="1"/>
</dbReference>
<dbReference type="PANTHER" id="PTHR43884">
    <property type="entry name" value="ACYL-COA DEHYDROGENASE"/>
    <property type="match status" value="1"/>
</dbReference>
<dbReference type="InterPro" id="IPR036250">
    <property type="entry name" value="AcylCo_DH-like_C"/>
</dbReference>
<dbReference type="InterPro" id="IPR046373">
    <property type="entry name" value="Acyl-CoA_Oxase/DH_mid-dom_sf"/>
</dbReference>
<dbReference type="InterPro" id="IPR009100">
    <property type="entry name" value="AcylCoA_DH/oxidase_NM_dom_sf"/>
</dbReference>
<protein>
    <submittedName>
        <fullName evidence="7">Acyl-CoA/acyl-ACP dehydrogenase</fullName>
    </submittedName>
</protein>
<reference evidence="7" key="1">
    <citation type="submission" date="2020-01" db="EMBL/GenBank/DDBJ databases">
        <title>Insect and environment-associated Actinomycetes.</title>
        <authorList>
            <person name="Currrie C."/>
            <person name="Chevrette M."/>
            <person name="Carlson C."/>
            <person name="Stubbendieck R."/>
            <person name="Wendt-Pienkowski E."/>
        </authorList>
    </citation>
    <scope>NUCLEOTIDE SEQUENCE</scope>
    <source>
        <strain evidence="7">SID12501</strain>
    </source>
</reference>
<dbReference type="SUPFAM" id="SSF47203">
    <property type="entry name" value="Acyl-CoA dehydrogenase C-terminal domain-like"/>
    <property type="match status" value="1"/>
</dbReference>
<dbReference type="PANTHER" id="PTHR43884:SF12">
    <property type="entry name" value="ISOVALERYL-COA DEHYDROGENASE, MITOCHONDRIAL-RELATED"/>
    <property type="match status" value="1"/>
</dbReference>
<feature type="domain" description="Acyl-CoA dehydrogenase/oxidase C-terminal" evidence="5">
    <location>
        <begin position="241"/>
        <end position="371"/>
    </location>
</feature>
<evidence type="ECO:0000256" key="1">
    <source>
        <dbReference type="ARBA" id="ARBA00001974"/>
    </source>
</evidence>
<dbReference type="EMBL" id="JAAGLU010000003">
    <property type="protein sequence ID" value="NEC84944.1"/>
    <property type="molecule type" value="Genomic_DNA"/>
</dbReference>
<evidence type="ECO:0000256" key="3">
    <source>
        <dbReference type="ARBA" id="ARBA00022630"/>
    </source>
</evidence>
<dbReference type="InterPro" id="IPR013786">
    <property type="entry name" value="AcylCoA_DH/ox_N"/>
</dbReference>
<dbReference type="Gene3D" id="1.10.540.10">
    <property type="entry name" value="Acyl-CoA dehydrogenase/oxidase, N-terminal domain"/>
    <property type="match status" value="1"/>
</dbReference>
<dbReference type="Gene3D" id="1.20.140.10">
    <property type="entry name" value="Butyryl-CoA Dehydrogenase, subunit A, domain 3"/>
    <property type="match status" value="1"/>
</dbReference>
<dbReference type="SUPFAM" id="SSF56645">
    <property type="entry name" value="Acyl-CoA dehydrogenase NM domain-like"/>
    <property type="match status" value="1"/>
</dbReference>
<keyword evidence="4" id="KW-0274">FAD</keyword>
<dbReference type="Pfam" id="PF00441">
    <property type="entry name" value="Acyl-CoA_dh_1"/>
    <property type="match status" value="1"/>
</dbReference>
<sequence>MRSLDPALAQRLAPVLDTVERHAAESDEKAAFPLEGLTAMRTSGLLGLLVPARYGGLDGTVPDLLAVSQAIARQDMSAAMVFAMHGQQVAALVHHASEELRERVLPGVARGDLYLGSVTTEAGKGGHLLSSQTGTRREGDLIELDRMAPIVTGGAHADAYLITALAPGATSDGQVSLVYAERDQLDVQVLGGWDPMGMRGTHSVPMRFTGAIPHDQVVGAHGDFRRVTVDVFAPLAHLGWSACWLGTAAGALSRTLRLLRSPDERRRRDLKSELLLTRLSRARQRIDTVQAMLSHTADVYGTLSEQERGGAPWQLLVNSLKVTASEQCPAAVEELIELVGLRHGYLRNQPLALERALRDLRSASLNYGNDRLLLANGSLSLLDQETTLV</sequence>
<keyword evidence="3" id="KW-0285">Flavoprotein</keyword>
<comment type="cofactor">
    <cofactor evidence="1">
        <name>FAD</name>
        <dbReference type="ChEBI" id="CHEBI:57692"/>
    </cofactor>
</comment>
<feature type="domain" description="Acyl-CoA dehydrogenase/oxidase N-terminal" evidence="6">
    <location>
        <begin position="18"/>
        <end position="112"/>
    </location>
</feature>
<dbReference type="Gene3D" id="2.40.110.10">
    <property type="entry name" value="Butyryl-CoA Dehydrogenase, subunit A, domain 2"/>
    <property type="match status" value="1"/>
</dbReference>
<dbReference type="RefSeq" id="WP_164312425.1">
    <property type="nucleotide sequence ID" value="NZ_JAAGLU010000003.1"/>
</dbReference>
<dbReference type="GO" id="GO:0050660">
    <property type="term" value="F:flavin adenine dinucleotide binding"/>
    <property type="evidence" value="ECO:0007669"/>
    <property type="project" value="InterPro"/>
</dbReference>
<evidence type="ECO:0000259" key="5">
    <source>
        <dbReference type="Pfam" id="PF00441"/>
    </source>
</evidence>
<organism evidence="7">
    <name type="scientific">Streptomyces sp. SID12501</name>
    <dbReference type="NCBI Taxonomy" id="2706042"/>
    <lineage>
        <taxon>Bacteria</taxon>
        <taxon>Bacillati</taxon>
        <taxon>Actinomycetota</taxon>
        <taxon>Actinomycetes</taxon>
        <taxon>Kitasatosporales</taxon>
        <taxon>Streptomycetaceae</taxon>
        <taxon>Streptomyces</taxon>
    </lineage>
</organism>